<dbReference type="Proteomes" id="UP000243250">
    <property type="component" value="Unassembled WGS sequence"/>
</dbReference>
<evidence type="ECO:0000313" key="3">
    <source>
        <dbReference type="Proteomes" id="UP000243250"/>
    </source>
</evidence>
<protein>
    <submittedName>
        <fullName evidence="2">Uncharacterized protein</fullName>
    </submittedName>
</protein>
<keyword evidence="3" id="KW-1185">Reference proteome</keyword>
<proteinExistence type="predicted"/>
<dbReference type="AlphaFoldDB" id="A0A1I6FX96"/>
<reference evidence="3" key="1">
    <citation type="submission" date="2016-10" db="EMBL/GenBank/DDBJ databases">
        <authorList>
            <person name="Varghese N."/>
            <person name="Submissions S."/>
        </authorList>
    </citation>
    <scope>NUCLEOTIDE SEQUENCE [LARGE SCALE GENOMIC DNA]</scope>
    <source>
        <strain evidence="3">CGMCC 1.8711</strain>
    </source>
</reference>
<name>A0A1I6FX96_9EURY</name>
<dbReference type="RefSeq" id="WP_175501336.1">
    <property type="nucleotide sequence ID" value="NZ_FOYS01000001.1"/>
</dbReference>
<keyword evidence="1" id="KW-0812">Transmembrane</keyword>
<feature type="transmembrane region" description="Helical" evidence="1">
    <location>
        <begin position="12"/>
        <end position="44"/>
    </location>
</feature>
<organism evidence="2 3">
    <name type="scientific">Halogeometricum limi</name>
    <dbReference type="NCBI Taxonomy" id="555875"/>
    <lineage>
        <taxon>Archaea</taxon>
        <taxon>Methanobacteriati</taxon>
        <taxon>Methanobacteriota</taxon>
        <taxon>Stenosarchaea group</taxon>
        <taxon>Halobacteria</taxon>
        <taxon>Halobacteriales</taxon>
        <taxon>Haloferacaceae</taxon>
        <taxon>Halogeometricum</taxon>
    </lineage>
</organism>
<dbReference type="EMBL" id="FOYS01000001">
    <property type="protein sequence ID" value="SFR34582.1"/>
    <property type="molecule type" value="Genomic_DNA"/>
</dbReference>
<evidence type="ECO:0000256" key="1">
    <source>
        <dbReference type="SAM" id="Phobius"/>
    </source>
</evidence>
<dbReference type="STRING" id="555875.SAMN04488124_0482"/>
<sequence length="50" mass="5020">MKDTSSNVPFWWVLLFIVLALGAGAAIVFAVGGSLISAGAGALLPLPGLH</sequence>
<gene>
    <name evidence="2" type="ORF">SAMN04488124_0482</name>
</gene>
<keyword evidence="1" id="KW-1133">Transmembrane helix</keyword>
<accession>A0A1I6FX96</accession>
<keyword evidence="1" id="KW-0472">Membrane</keyword>
<evidence type="ECO:0000313" key="2">
    <source>
        <dbReference type="EMBL" id="SFR34582.1"/>
    </source>
</evidence>